<accession>A0A1G5D4Q1</accession>
<evidence type="ECO:0000259" key="2">
    <source>
        <dbReference type="Pfam" id="PF03537"/>
    </source>
</evidence>
<dbReference type="InterPro" id="IPR004352">
    <property type="entry name" value="GH114_TIM-barrel"/>
</dbReference>
<dbReference type="InterPro" id="IPR013785">
    <property type="entry name" value="Aldolase_TIM"/>
</dbReference>
<dbReference type="Pfam" id="PF03537">
    <property type="entry name" value="Glyco_hydro_114"/>
    <property type="match status" value="1"/>
</dbReference>
<name>A0A1G5D4Q1_9FLAO</name>
<reference evidence="3 4" key="1">
    <citation type="submission" date="2016-10" db="EMBL/GenBank/DDBJ databases">
        <authorList>
            <person name="de Groot N.N."/>
        </authorList>
    </citation>
    <scope>NUCLEOTIDE SEQUENCE [LARGE SCALE GENOMIC DNA]</scope>
    <source>
        <strain evidence="3 4">CGMCC 1.7031</strain>
    </source>
</reference>
<dbReference type="InterPro" id="IPR017853">
    <property type="entry name" value="GH"/>
</dbReference>
<keyword evidence="1" id="KW-0732">Signal</keyword>
<dbReference type="STRING" id="490189.SAMN02927903_00746"/>
<evidence type="ECO:0000313" key="3">
    <source>
        <dbReference type="EMBL" id="SCY09632.1"/>
    </source>
</evidence>
<dbReference type="AlphaFoldDB" id="A0A1G5D4Q1"/>
<proteinExistence type="predicted"/>
<sequence length="268" mass="30709">MRLTKFFLFVLPSVLLTNLFASGTKKNTVLVCYGKLKAESIKGYGYVILEAKHYTAVEVKQIKSQNEKVFAYMSLGEVNAHAAHYKALKNHTLGKNEIWNSYYLNLKAEKTSTVLMDIINKALAKGYDGMFLDNIDNYSIYGPQKDQRKELVTLLRNIKEKYPKNLFIQNAALELVPETSAYIDAVAIESVASLYNFKTKQYGLRDAKQFEETMTRLKNITTTHKVPVIVIEYADTQSLYNKIIERIKPSGFQYFIGNIDLQRIPNFK</sequence>
<gene>
    <name evidence="3" type="ORF">SAMN02927903_00746</name>
</gene>
<feature type="domain" description="Glycoside-hydrolase family GH114 TIM-barrel" evidence="2">
    <location>
        <begin position="49"/>
        <end position="262"/>
    </location>
</feature>
<dbReference type="PANTHER" id="PTHR35882">
    <property type="entry name" value="PELA"/>
    <property type="match status" value="1"/>
</dbReference>
<dbReference type="EMBL" id="FMVF01000003">
    <property type="protein sequence ID" value="SCY09632.1"/>
    <property type="molecule type" value="Genomic_DNA"/>
</dbReference>
<protein>
    <submittedName>
        <fullName evidence="3">Extracellular protein</fullName>
    </submittedName>
</protein>
<organism evidence="3 4">
    <name type="scientific">Flavobacterium caeni</name>
    <dbReference type="NCBI Taxonomy" id="490189"/>
    <lineage>
        <taxon>Bacteria</taxon>
        <taxon>Pseudomonadati</taxon>
        <taxon>Bacteroidota</taxon>
        <taxon>Flavobacteriia</taxon>
        <taxon>Flavobacteriales</taxon>
        <taxon>Flavobacteriaceae</taxon>
        <taxon>Flavobacterium</taxon>
    </lineage>
</organism>
<dbReference type="Gene3D" id="3.20.20.70">
    <property type="entry name" value="Aldolase class I"/>
    <property type="match status" value="1"/>
</dbReference>
<dbReference type="PANTHER" id="PTHR35882:SF2">
    <property type="entry name" value="PELA"/>
    <property type="match status" value="1"/>
</dbReference>
<evidence type="ECO:0000256" key="1">
    <source>
        <dbReference type="SAM" id="SignalP"/>
    </source>
</evidence>
<dbReference type="RefSeq" id="WP_091140972.1">
    <property type="nucleotide sequence ID" value="NZ_FMVF01000003.1"/>
</dbReference>
<dbReference type="OrthoDB" id="10730at2"/>
<feature type="chain" id="PRO_5011534181" evidence="1">
    <location>
        <begin position="22"/>
        <end position="268"/>
    </location>
</feature>
<dbReference type="SUPFAM" id="SSF51445">
    <property type="entry name" value="(Trans)glycosidases"/>
    <property type="match status" value="1"/>
</dbReference>
<dbReference type="Proteomes" id="UP000199354">
    <property type="component" value="Unassembled WGS sequence"/>
</dbReference>
<evidence type="ECO:0000313" key="4">
    <source>
        <dbReference type="Proteomes" id="UP000199354"/>
    </source>
</evidence>
<feature type="signal peptide" evidence="1">
    <location>
        <begin position="1"/>
        <end position="21"/>
    </location>
</feature>
<keyword evidence="4" id="KW-1185">Reference proteome</keyword>